<protein>
    <submittedName>
        <fullName evidence="1">Uncharacterized protein</fullName>
    </submittedName>
</protein>
<accession>A0A4Y2LUK8</accession>
<evidence type="ECO:0000313" key="2">
    <source>
        <dbReference type="Proteomes" id="UP000499080"/>
    </source>
</evidence>
<organism evidence="1 2">
    <name type="scientific">Araneus ventricosus</name>
    <name type="common">Orbweaver spider</name>
    <name type="synonym">Epeira ventricosa</name>
    <dbReference type="NCBI Taxonomy" id="182803"/>
    <lineage>
        <taxon>Eukaryota</taxon>
        <taxon>Metazoa</taxon>
        <taxon>Ecdysozoa</taxon>
        <taxon>Arthropoda</taxon>
        <taxon>Chelicerata</taxon>
        <taxon>Arachnida</taxon>
        <taxon>Araneae</taxon>
        <taxon>Araneomorphae</taxon>
        <taxon>Entelegynae</taxon>
        <taxon>Araneoidea</taxon>
        <taxon>Araneidae</taxon>
        <taxon>Araneus</taxon>
    </lineage>
</organism>
<proteinExistence type="predicted"/>
<evidence type="ECO:0000313" key="1">
    <source>
        <dbReference type="EMBL" id="GBN18179.1"/>
    </source>
</evidence>
<name>A0A4Y2LUK8_ARAVE</name>
<sequence>MEGRKEKRNGRKKKLKCRATSEAECVAMMDWLRASVAAAFPIMSTTPTLRSLPLESTSLRAVMRCYSTCPSRLEWAVANAIKTQRLPRLKECKGETPRDYCTFSLSRVRNMHTKRKYCNRQKIRTRISTF</sequence>
<comment type="caution">
    <text evidence="1">The sequence shown here is derived from an EMBL/GenBank/DDBJ whole genome shotgun (WGS) entry which is preliminary data.</text>
</comment>
<dbReference type="AlphaFoldDB" id="A0A4Y2LUK8"/>
<keyword evidence="2" id="KW-1185">Reference proteome</keyword>
<dbReference type="Proteomes" id="UP000499080">
    <property type="component" value="Unassembled WGS sequence"/>
</dbReference>
<dbReference type="OrthoDB" id="10557808at2759"/>
<gene>
    <name evidence="1" type="ORF">AVEN_211460_1</name>
</gene>
<reference evidence="1 2" key="1">
    <citation type="journal article" date="2019" name="Sci. Rep.">
        <title>Orb-weaving spider Araneus ventricosus genome elucidates the spidroin gene catalogue.</title>
        <authorList>
            <person name="Kono N."/>
            <person name="Nakamura H."/>
            <person name="Ohtoshi R."/>
            <person name="Moran D.A.P."/>
            <person name="Shinohara A."/>
            <person name="Yoshida Y."/>
            <person name="Fujiwara M."/>
            <person name="Mori M."/>
            <person name="Tomita M."/>
            <person name="Arakawa K."/>
        </authorList>
    </citation>
    <scope>NUCLEOTIDE SEQUENCE [LARGE SCALE GENOMIC DNA]</scope>
</reference>
<dbReference type="EMBL" id="BGPR01006347">
    <property type="protein sequence ID" value="GBN18179.1"/>
    <property type="molecule type" value="Genomic_DNA"/>
</dbReference>